<dbReference type="PANTHER" id="PTHR42879:SF2">
    <property type="entry name" value="3-OXOACYL-[ACYL-CARRIER-PROTEIN] REDUCTASE FABG"/>
    <property type="match status" value="1"/>
</dbReference>
<proteinExistence type="inferred from homology"/>
<name>A0ABT9YQS7_9STRE</name>
<dbReference type="EMBL" id="JAUSTM010000006">
    <property type="protein sequence ID" value="MDQ0222242.1"/>
    <property type="molecule type" value="Genomic_DNA"/>
</dbReference>
<dbReference type="Gene3D" id="3.40.50.720">
    <property type="entry name" value="NAD(P)-binding Rossmann-like Domain"/>
    <property type="match status" value="1"/>
</dbReference>
<evidence type="ECO:0000313" key="3">
    <source>
        <dbReference type="Proteomes" id="UP001223079"/>
    </source>
</evidence>
<comment type="caution">
    <text evidence="2">The sequence shown here is derived from an EMBL/GenBank/DDBJ whole genome shotgun (WGS) entry which is preliminary data.</text>
</comment>
<gene>
    <name evidence="2" type="ORF">J2S23_000793</name>
</gene>
<dbReference type="InterPro" id="IPR002347">
    <property type="entry name" value="SDR_fam"/>
</dbReference>
<dbReference type="InterPro" id="IPR050259">
    <property type="entry name" value="SDR"/>
</dbReference>
<dbReference type="SUPFAM" id="SSF51735">
    <property type="entry name" value="NAD(P)-binding Rossmann-fold domains"/>
    <property type="match status" value="1"/>
</dbReference>
<evidence type="ECO:0000313" key="2">
    <source>
        <dbReference type="EMBL" id="MDQ0222242.1"/>
    </source>
</evidence>
<dbReference type="InterPro" id="IPR020904">
    <property type="entry name" value="Sc_DH/Rdtase_CS"/>
</dbReference>
<dbReference type="PRINTS" id="PR00080">
    <property type="entry name" value="SDRFAMILY"/>
</dbReference>
<keyword evidence="3" id="KW-1185">Reference proteome</keyword>
<protein>
    <submittedName>
        <fullName evidence="2">NAD(P)-dependent dehydrogenase (Short-subunit alcohol dehydrogenase family)</fullName>
    </submittedName>
</protein>
<dbReference type="PRINTS" id="PR00081">
    <property type="entry name" value="GDHRDH"/>
</dbReference>
<evidence type="ECO:0000256" key="1">
    <source>
        <dbReference type="ARBA" id="ARBA00006484"/>
    </source>
</evidence>
<sequence>MSIFKDKIVIVTGGGQGIGEGIAKIFAEDGATVIITGRTASKLERVANELSEFNVIPYPMNVGFEEDWKKLIGFVKENYGHLDVLVNNAGIEMGKDIHAMSFEEFKLMQSCNVDGVFLGSKYAYEVLVKHGDASVINISSVSSKRSGPNCGNDAGYSASKAAVNLLTKHAAYTYAPDGIRVNAILPGGIRTPMVDESLKNVPNAEDYLKTINPLPPHLGKVEDIAHLVYFVASPENAYMTGAELVCDGGMITH</sequence>
<accession>A0ABT9YQS7</accession>
<comment type="similarity">
    <text evidence="1">Belongs to the short-chain dehydrogenases/reductases (SDR) family.</text>
</comment>
<dbReference type="Pfam" id="PF13561">
    <property type="entry name" value="adh_short_C2"/>
    <property type="match status" value="1"/>
</dbReference>
<dbReference type="InterPro" id="IPR036291">
    <property type="entry name" value="NAD(P)-bd_dom_sf"/>
</dbReference>
<reference evidence="2 3" key="1">
    <citation type="submission" date="2023-07" db="EMBL/GenBank/DDBJ databases">
        <title>Genomic Encyclopedia of Type Strains, Phase IV (KMG-IV): sequencing the most valuable type-strain genomes for metagenomic binning, comparative biology and taxonomic classification.</title>
        <authorList>
            <person name="Goeker M."/>
        </authorList>
    </citation>
    <scope>NUCLEOTIDE SEQUENCE [LARGE SCALE GENOMIC DNA]</scope>
    <source>
        <strain evidence="2 3">DSM 105143</strain>
    </source>
</reference>
<dbReference type="RefSeq" id="WP_307121455.1">
    <property type="nucleotide sequence ID" value="NZ_JAUSTM010000006.1"/>
</dbReference>
<dbReference type="PROSITE" id="PS00061">
    <property type="entry name" value="ADH_SHORT"/>
    <property type="match status" value="1"/>
</dbReference>
<dbReference type="Proteomes" id="UP001223079">
    <property type="component" value="Unassembled WGS sequence"/>
</dbReference>
<dbReference type="PANTHER" id="PTHR42879">
    <property type="entry name" value="3-OXOACYL-(ACYL-CARRIER-PROTEIN) REDUCTASE"/>
    <property type="match status" value="1"/>
</dbReference>
<organism evidence="2 3">
    <name type="scientific">Streptococcus moroccensis</name>
    <dbReference type="NCBI Taxonomy" id="1451356"/>
    <lineage>
        <taxon>Bacteria</taxon>
        <taxon>Bacillati</taxon>
        <taxon>Bacillota</taxon>
        <taxon>Bacilli</taxon>
        <taxon>Lactobacillales</taxon>
        <taxon>Streptococcaceae</taxon>
        <taxon>Streptococcus</taxon>
    </lineage>
</organism>